<dbReference type="GO" id="GO:0003677">
    <property type="term" value="F:DNA binding"/>
    <property type="evidence" value="ECO:0007669"/>
    <property type="project" value="InterPro"/>
</dbReference>
<dbReference type="EMBL" id="CP000099">
    <property type="protein sequence ID" value="AAZ71978.1"/>
    <property type="molecule type" value="Genomic_DNA"/>
</dbReference>
<dbReference type="GO" id="GO:0005524">
    <property type="term" value="F:ATP binding"/>
    <property type="evidence" value="ECO:0007669"/>
    <property type="project" value="InterPro"/>
</dbReference>
<evidence type="ECO:0000313" key="2">
    <source>
        <dbReference type="EMBL" id="AAZ71978.1"/>
    </source>
</evidence>
<dbReference type="HOGENOM" id="CLU_1727237_0_0_2"/>
<dbReference type="AlphaFoldDB" id="Q467G4"/>
<gene>
    <name evidence="2" type="ordered locus">Mbar_A3091</name>
</gene>
<dbReference type="Pfam" id="PF04851">
    <property type="entry name" value="ResIII"/>
    <property type="match status" value="1"/>
</dbReference>
<dbReference type="InterPro" id="IPR027417">
    <property type="entry name" value="P-loop_NTPase"/>
</dbReference>
<dbReference type="GO" id="GO:0016787">
    <property type="term" value="F:hydrolase activity"/>
    <property type="evidence" value="ECO:0007669"/>
    <property type="project" value="InterPro"/>
</dbReference>
<dbReference type="SUPFAM" id="SSF52540">
    <property type="entry name" value="P-loop containing nucleoside triphosphate hydrolases"/>
    <property type="match status" value="1"/>
</dbReference>
<feature type="domain" description="Helicase/UvrB N-terminal" evidence="1">
    <location>
        <begin position="16"/>
        <end position="82"/>
    </location>
</feature>
<accession>Q467G4</accession>
<dbReference type="InterPro" id="IPR006935">
    <property type="entry name" value="Helicase/UvrB_N"/>
</dbReference>
<organism evidence="2">
    <name type="scientific">Methanosarcina barkeri (strain Fusaro / DSM 804)</name>
    <dbReference type="NCBI Taxonomy" id="269797"/>
    <lineage>
        <taxon>Archaea</taxon>
        <taxon>Methanobacteriati</taxon>
        <taxon>Methanobacteriota</taxon>
        <taxon>Stenosarchaea group</taxon>
        <taxon>Methanomicrobia</taxon>
        <taxon>Methanosarcinales</taxon>
        <taxon>Methanosarcinaceae</taxon>
        <taxon>Methanosarcina</taxon>
    </lineage>
</organism>
<evidence type="ECO:0000259" key="1">
    <source>
        <dbReference type="Pfam" id="PF04851"/>
    </source>
</evidence>
<sequence>MSTYEDILSCFPMDHIRPEQVQMLKGVADALDEGKKYILIEAPTGCGKSPVAIALCRYFQGGYICTDQISLQKQYLRDFKYAVQAIGRSNFVCKQASIGKRPGEEVYCDRGTCTFDNDFGCPGRPIVNKEELITEGDPRFAAISASRGTVAGNFQYGKRSKIV</sequence>
<dbReference type="Gene3D" id="3.40.50.300">
    <property type="entry name" value="P-loop containing nucleotide triphosphate hydrolases"/>
    <property type="match status" value="1"/>
</dbReference>
<dbReference type="PaxDb" id="269797-Mbar_A3091"/>
<dbReference type="eggNOG" id="arCOG00770">
    <property type="taxonomic scope" value="Archaea"/>
</dbReference>
<dbReference type="KEGG" id="mba:Mbar_A3091"/>
<protein>
    <recommendedName>
        <fullName evidence="1">Helicase/UvrB N-terminal domain-containing protein</fullName>
    </recommendedName>
</protein>
<dbReference type="STRING" id="269797.Mbar_A3091"/>
<proteinExistence type="predicted"/>
<dbReference type="OrthoDB" id="76985at2157"/>
<reference evidence="2" key="1">
    <citation type="submission" date="2006-06" db="EMBL/GenBank/DDBJ databases">
        <title>Complete sequence of chromosome 1 of Methanosarcina barkeri str. fusaro.</title>
        <authorList>
            <person name="Copeland A."/>
            <person name="Lucas S."/>
            <person name="Lapidus A."/>
            <person name="Barry K."/>
            <person name="Detter J.C."/>
            <person name="Glavina T."/>
            <person name="Hammon N."/>
            <person name="Israni S."/>
            <person name="Pitluck S."/>
            <person name="Goodwin L.A."/>
            <person name="Saunders E.H."/>
            <person name="Schmutz J."/>
            <person name="Larimer F."/>
            <person name="Land M."/>
            <person name="Anderson I."/>
            <person name="Richardson P."/>
        </authorList>
    </citation>
    <scope>NUCLEOTIDE SEQUENCE</scope>
    <source>
        <strain evidence="2">Fusaro</strain>
    </source>
</reference>
<name>Q467G4_METBF</name>